<gene>
    <name evidence="1" type="ORF">B0T26DRAFT_753391</name>
</gene>
<dbReference type="GeneID" id="85328943"/>
<dbReference type="EMBL" id="JAUIRO010000005">
    <property type="protein sequence ID" value="KAK0713260.1"/>
    <property type="molecule type" value="Genomic_DNA"/>
</dbReference>
<dbReference type="RefSeq" id="XP_060294583.1">
    <property type="nucleotide sequence ID" value="XM_060445673.1"/>
</dbReference>
<accession>A0AA40ACJ4</accession>
<proteinExistence type="predicted"/>
<evidence type="ECO:0000313" key="2">
    <source>
        <dbReference type="Proteomes" id="UP001172101"/>
    </source>
</evidence>
<evidence type="ECO:0000313" key="1">
    <source>
        <dbReference type="EMBL" id="KAK0713260.1"/>
    </source>
</evidence>
<sequence>MGILLGESLVPIYNCFDGSNSDRRRTPAARRQGAGGWRLRRVHIHLAFETCSDKYYYLNNIKTFAMVTVGNGGAYVLVEAWKLESPRGAKE</sequence>
<reference evidence="1" key="1">
    <citation type="submission" date="2023-06" db="EMBL/GenBank/DDBJ databases">
        <title>Genome-scale phylogeny and comparative genomics of the fungal order Sordariales.</title>
        <authorList>
            <consortium name="Lawrence Berkeley National Laboratory"/>
            <person name="Hensen N."/>
            <person name="Bonometti L."/>
            <person name="Westerberg I."/>
            <person name="Brannstrom I.O."/>
            <person name="Guillou S."/>
            <person name="Cros-Aarteil S."/>
            <person name="Calhoun S."/>
            <person name="Haridas S."/>
            <person name="Kuo A."/>
            <person name="Mondo S."/>
            <person name="Pangilinan J."/>
            <person name="Riley R."/>
            <person name="LaButti K."/>
            <person name="Andreopoulos B."/>
            <person name="Lipzen A."/>
            <person name="Chen C."/>
            <person name="Yanf M."/>
            <person name="Daum C."/>
            <person name="Ng V."/>
            <person name="Clum A."/>
            <person name="Steindorff A."/>
            <person name="Ohm R."/>
            <person name="Martin F."/>
            <person name="Silar P."/>
            <person name="Natvig D."/>
            <person name="Lalanne C."/>
            <person name="Gautier V."/>
            <person name="Ament-velasquez S.L."/>
            <person name="Kruys A."/>
            <person name="Hutchinson M.I."/>
            <person name="Powell A.J."/>
            <person name="Barry K."/>
            <person name="Miller A.N."/>
            <person name="Grigoriev I.V."/>
            <person name="Debuchy R."/>
            <person name="Gladieux P."/>
            <person name="Thoren M.H."/>
            <person name="Johannesson H."/>
        </authorList>
    </citation>
    <scope>NUCLEOTIDE SEQUENCE</scope>
    <source>
        <strain evidence="1">SMH2392-1A</strain>
    </source>
</reference>
<dbReference type="Proteomes" id="UP001172101">
    <property type="component" value="Unassembled WGS sequence"/>
</dbReference>
<comment type="caution">
    <text evidence="1">The sequence shown here is derived from an EMBL/GenBank/DDBJ whole genome shotgun (WGS) entry which is preliminary data.</text>
</comment>
<name>A0AA40ACJ4_9PEZI</name>
<protein>
    <submittedName>
        <fullName evidence="1">Uncharacterized protein</fullName>
    </submittedName>
</protein>
<organism evidence="1 2">
    <name type="scientific">Lasiosphaeria miniovina</name>
    <dbReference type="NCBI Taxonomy" id="1954250"/>
    <lineage>
        <taxon>Eukaryota</taxon>
        <taxon>Fungi</taxon>
        <taxon>Dikarya</taxon>
        <taxon>Ascomycota</taxon>
        <taxon>Pezizomycotina</taxon>
        <taxon>Sordariomycetes</taxon>
        <taxon>Sordariomycetidae</taxon>
        <taxon>Sordariales</taxon>
        <taxon>Lasiosphaeriaceae</taxon>
        <taxon>Lasiosphaeria</taxon>
    </lineage>
</organism>
<keyword evidence="2" id="KW-1185">Reference proteome</keyword>
<dbReference type="AlphaFoldDB" id="A0AA40ACJ4"/>